<dbReference type="EMBL" id="LUTY01002328">
    <property type="protein sequence ID" value="OAD20498.1"/>
    <property type="molecule type" value="Genomic_DNA"/>
</dbReference>
<feature type="chain" id="PRO_5008048956" evidence="1">
    <location>
        <begin position="24"/>
        <end position="488"/>
    </location>
</feature>
<keyword evidence="2" id="KW-0413">Isomerase</keyword>
<dbReference type="Proteomes" id="UP000076962">
    <property type="component" value="Unassembled WGS sequence"/>
</dbReference>
<comment type="caution">
    <text evidence="2">The sequence shown here is derived from an EMBL/GenBank/DDBJ whole genome shotgun (WGS) entry which is preliminary data.</text>
</comment>
<dbReference type="AlphaFoldDB" id="A0A176RXS3"/>
<dbReference type="EC" id="5.3.1.8" evidence="2"/>
<evidence type="ECO:0000256" key="1">
    <source>
        <dbReference type="SAM" id="SignalP"/>
    </source>
</evidence>
<dbReference type="GO" id="GO:0005975">
    <property type="term" value="P:carbohydrate metabolic process"/>
    <property type="evidence" value="ECO:0007669"/>
    <property type="project" value="InterPro"/>
</dbReference>
<dbReference type="SUPFAM" id="SSF48208">
    <property type="entry name" value="Six-hairpin glycosidases"/>
    <property type="match status" value="1"/>
</dbReference>
<dbReference type="PANTHER" id="PTHR15108">
    <property type="entry name" value="N-ACYLGLUCOSAMINE-2-EPIMERASE"/>
    <property type="match status" value="1"/>
</dbReference>
<dbReference type="GO" id="GO:0004476">
    <property type="term" value="F:mannose-6-phosphate isomerase activity"/>
    <property type="evidence" value="ECO:0007669"/>
    <property type="project" value="UniProtKB-EC"/>
</dbReference>
<name>A0A176RXS3_9GAMM</name>
<evidence type="ECO:0000313" key="3">
    <source>
        <dbReference type="Proteomes" id="UP000076962"/>
    </source>
</evidence>
<reference evidence="2 3" key="1">
    <citation type="submission" date="2016-05" db="EMBL/GenBank/DDBJ databases">
        <title>Single-cell genome of chain-forming Candidatus Thiomargarita nelsonii and comparison to other large sulfur-oxidizing bacteria.</title>
        <authorList>
            <person name="Winkel M."/>
            <person name="Salman V."/>
            <person name="Woyke T."/>
            <person name="Schulz-Vogt H."/>
            <person name="Richter M."/>
            <person name="Flood B."/>
            <person name="Bailey J."/>
            <person name="Amann R."/>
            <person name="Mussmann M."/>
        </authorList>
    </citation>
    <scope>NUCLEOTIDE SEQUENCE [LARGE SCALE GENOMIC DNA]</scope>
    <source>
        <strain evidence="2 3">THI036</strain>
    </source>
</reference>
<feature type="signal peptide" evidence="1">
    <location>
        <begin position="1"/>
        <end position="23"/>
    </location>
</feature>
<proteinExistence type="predicted"/>
<dbReference type="InterPro" id="IPR012341">
    <property type="entry name" value="6hp_glycosidase-like_sf"/>
</dbReference>
<sequence>MRFIQLLFAISWMLLFISFSVFAQNLPSGDRWITHVEEELLPFWMNEAAFGKPIGNFPTYRCNDGSLYNQNAPCVELTLPYWFKKHLNKDYFRMKSRQTYAYGVAYHLTGDEKLLEVMKKGVDFIRKHALPSPSGGAISYWIDNVAPPAQKAISYELAYIQLGLTFYYYLTRDEAVLQDIVKLKDYIFNKYYNPDLDMLMLMMNHKDSANNRATLASQLDQINAYMLLLTPFLPNSLKKSYERDLIHLANIMMNNFYSEADNCFSMHIYDKKDKTRTVRHAVCDNFGKTIKAFLMIYHIGKLTNNNRLIAFSRSKMPDIFEKAFVKEDGETKTPGFWAYALRSDGVLDKKRNWWIYAELDQAAATLSLENPAFTKYLVETYQYWFDYMVDKKNYEVWDTINIKGEVEFPKAHLWKNGYHSMEHALIGYITSQALHGKPVVLYYALKPKATDVTLLPYFYSGVIKQKKAEGLMSDLGLEKVKIVFENVK</sequence>
<keyword evidence="1" id="KW-0732">Signal</keyword>
<dbReference type="InterPro" id="IPR008928">
    <property type="entry name" value="6-hairpin_glycosidase_sf"/>
</dbReference>
<dbReference type="PATRIC" id="fig|1003181.4.peg.5012"/>
<protein>
    <submittedName>
        <fullName evidence="2">N-acylglucosamine 2-epimerase</fullName>
        <ecNumber evidence="2">5.3.1.8</ecNumber>
    </submittedName>
</protein>
<evidence type="ECO:0000313" key="2">
    <source>
        <dbReference type="EMBL" id="OAD20498.1"/>
    </source>
</evidence>
<accession>A0A176RXS3</accession>
<organism evidence="2 3">
    <name type="scientific">Candidatus Thiomargarita nelsonii</name>
    <dbReference type="NCBI Taxonomy" id="1003181"/>
    <lineage>
        <taxon>Bacteria</taxon>
        <taxon>Pseudomonadati</taxon>
        <taxon>Pseudomonadota</taxon>
        <taxon>Gammaproteobacteria</taxon>
        <taxon>Thiotrichales</taxon>
        <taxon>Thiotrichaceae</taxon>
        <taxon>Thiomargarita</taxon>
    </lineage>
</organism>
<keyword evidence="3" id="KW-1185">Reference proteome</keyword>
<gene>
    <name evidence="2" type="ORF">THIOM_003798</name>
</gene>
<dbReference type="Gene3D" id="1.50.10.10">
    <property type="match status" value="1"/>
</dbReference>